<dbReference type="EMBL" id="CAJNBJ010000001">
    <property type="protein sequence ID" value="CAE6706564.1"/>
    <property type="molecule type" value="Genomic_DNA"/>
</dbReference>
<dbReference type="RefSeq" id="WP_213040806.1">
    <property type="nucleotide sequence ID" value="NZ_CAJNBJ010000001.1"/>
</dbReference>
<dbReference type="EC" id="3.2.2.1" evidence="4"/>
<keyword evidence="1 4" id="KW-0378">Hydrolase</keyword>
<evidence type="ECO:0000259" key="3">
    <source>
        <dbReference type="Pfam" id="PF01156"/>
    </source>
</evidence>
<organism evidence="4 5">
    <name type="scientific">Nitrospira defluvii</name>
    <dbReference type="NCBI Taxonomy" id="330214"/>
    <lineage>
        <taxon>Bacteria</taxon>
        <taxon>Pseudomonadati</taxon>
        <taxon>Nitrospirota</taxon>
        <taxon>Nitrospiria</taxon>
        <taxon>Nitrospirales</taxon>
        <taxon>Nitrospiraceae</taxon>
        <taxon>Nitrospira</taxon>
    </lineage>
</organism>
<dbReference type="PANTHER" id="PTHR12304:SF4">
    <property type="entry name" value="URIDINE NUCLEOSIDASE"/>
    <property type="match status" value="1"/>
</dbReference>
<name>A0ABM8QNC1_9BACT</name>
<comment type="caution">
    <text evidence="4">The sequence shown here is derived from an EMBL/GenBank/DDBJ whole genome shotgun (WGS) entry which is preliminary data.</text>
</comment>
<evidence type="ECO:0000256" key="2">
    <source>
        <dbReference type="ARBA" id="ARBA00023295"/>
    </source>
</evidence>
<dbReference type="Proteomes" id="UP000675880">
    <property type="component" value="Unassembled WGS sequence"/>
</dbReference>
<keyword evidence="5" id="KW-1185">Reference proteome</keyword>
<accession>A0ABM8QNC1</accession>
<dbReference type="PANTHER" id="PTHR12304">
    <property type="entry name" value="INOSINE-URIDINE PREFERRING NUCLEOSIDE HYDROLASE"/>
    <property type="match status" value="1"/>
</dbReference>
<dbReference type="Pfam" id="PF01156">
    <property type="entry name" value="IU_nuc_hydro"/>
    <property type="match status" value="1"/>
</dbReference>
<reference evidence="4 5" key="1">
    <citation type="submission" date="2021-02" db="EMBL/GenBank/DDBJ databases">
        <authorList>
            <person name="Han P."/>
        </authorList>
    </citation>
    <scope>NUCLEOTIDE SEQUENCE [LARGE SCALE GENOMIC DNA]</scope>
    <source>
        <strain evidence="4">Candidatus Nitrospira sp. ZN2</strain>
    </source>
</reference>
<dbReference type="InterPro" id="IPR036452">
    <property type="entry name" value="Ribo_hydro-like"/>
</dbReference>
<gene>
    <name evidence="4" type="ORF">NSPZN2_11006</name>
</gene>
<dbReference type="InterPro" id="IPR023186">
    <property type="entry name" value="IUNH"/>
</dbReference>
<evidence type="ECO:0000313" key="5">
    <source>
        <dbReference type="Proteomes" id="UP000675880"/>
    </source>
</evidence>
<protein>
    <submittedName>
        <fullName evidence="4">Inosine-uridine preferring nucleoside hydrolase</fullName>
        <ecNumber evidence="4">3.2.2.1</ecNumber>
    </submittedName>
</protein>
<dbReference type="InterPro" id="IPR001910">
    <property type="entry name" value="Inosine/uridine_hydrolase_dom"/>
</dbReference>
<feature type="domain" description="Inosine/uridine-preferring nucleoside hydrolase" evidence="3">
    <location>
        <begin position="9"/>
        <end position="318"/>
    </location>
</feature>
<proteinExistence type="predicted"/>
<evidence type="ECO:0000256" key="1">
    <source>
        <dbReference type="ARBA" id="ARBA00022801"/>
    </source>
</evidence>
<dbReference type="Gene3D" id="3.90.245.10">
    <property type="entry name" value="Ribonucleoside hydrolase-like"/>
    <property type="match status" value="1"/>
</dbReference>
<evidence type="ECO:0000313" key="4">
    <source>
        <dbReference type="EMBL" id="CAE6706564.1"/>
    </source>
</evidence>
<keyword evidence="2 4" id="KW-0326">Glycosidase</keyword>
<sequence>MLNTPPLKVIIDTDPGVDDALAILLALASPELDVVGITTVCGNVPVGQGTKNLFRLLNQLNPPSGLLVGQGAARPLEEDLITAIQVHGSDGLGELDGALTPGGMPRYPAVRLPQMLPTAQDVWNECIRRYPDEVTLITLGPLTNVAVGLKVNPLTVQKFRAVVAMGGAIGVPGNISPVAEFNMYVDPHAAHRVFHASLPLTLVPLDVTTRVGVTRAGLEAWVAGSPHPIGRLVVDMTSKAFDFAEQVEGHGLLYFHDPVAILSAIDASLMRMEPLHVDIEMVGRVSRGATVADRRSRKPEEKATPNMHVAVDIDADRALHLIRSRLCPWSS</sequence>
<dbReference type="GO" id="GO:0008477">
    <property type="term" value="F:purine nucleosidase activity"/>
    <property type="evidence" value="ECO:0007669"/>
    <property type="project" value="UniProtKB-EC"/>
</dbReference>
<dbReference type="SUPFAM" id="SSF53590">
    <property type="entry name" value="Nucleoside hydrolase"/>
    <property type="match status" value="1"/>
</dbReference>